<dbReference type="AlphaFoldDB" id="C4XTV5"/>
<evidence type="ECO:0000313" key="1">
    <source>
        <dbReference type="EMBL" id="BAH73620.1"/>
    </source>
</evidence>
<keyword evidence="2" id="KW-1185">Reference proteome</keyword>
<dbReference type="EMBL" id="AP010904">
    <property type="protein sequence ID" value="BAH73620.1"/>
    <property type="molecule type" value="Genomic_DNA"/>
</dbReference>
<sequence>MGGFSVSSVLTWDTTAVIGYTFWEHGTFWAGYRAVGDNYTSNGKNAFKFDAVLHGPIIGLAFTF</sequence>
<evidence type="ECO:0008006" key="3">
    <source>
        <dbReference type="Google" id="ProtNLM"/>
    </source>
</evidence>
<accession>C4XTV5</accession>
<proteinExistence type="predicted"/>
<dbReference type="Proteomes" id="UP000009071">
    <property type="component" value="Chromosome"/>
</dbReference>
<dbReference type="KEGG" id="dma:DMR_01290"/>
<reference evidence="1 2" key="1">
    <citation type="journal article" date="2009" name="Genome Res.">
        <title>Whole genome sequence of Desulfovibrio magneticus strain RS-1 revealed common gene clusters in magnetotactic bacteria.</title>
        <authorList>
            <person name="Nakazawa H."/>
            <person name="Arakaki A."/>
            <person name="Narita-Yamada S."/>
            <person name="Yashiro I."/>
            <person name="Jinno K."/>
            <person name="Aoki N."/>
            <person name="Tsuruyama A."/>
            <person name="Okamura Y."/>
            <person name="Tanikawa S."/>
            <person name="Fujita N."/>
            <person name="Takeyama H."/>
            <person name="Matsunaga T."/>
        </authorList>
    </citation>
    <scope>NUCLEOTIDE SEQUENCE [LARGE SCALE GENOMIC DNA]</scope>
    <source>
        <strain evidence="2">ATCC 700980 / DSM 13731 / RS-1</strain>
    </source>
</reference>
<dbReference type="STRING" id="573370.DMR_01290"/>
<organism evidence="1 2">
    <name type="scientific">Solidesulfovibrio magneticus (strain ATCC 700980 / DSM 13731 / RS-1)</name>
    <name type="common">Desulfovibrio magneticus</name>
    <dbReference type="NCBI Taxonomy" id="573370"/>
    <lineage>
        <taxon>Bacteria</taxon>
        <taxon>Pseudomonadati</taxon>
        <taxon>Thermodesulfobacteriota</taxon>
        <taxon>Desulfovibrionia</taxon>
        <taxon>Desulfovibrionales</taxon>
        <taxon>Desulfovibrionaceae</taxon>
        <taxon>Solidesulfovibrio</taxon>
    </lineage>
</organism>
<dbReference type="HOGENOM" id="CLU_2860412_0_0_7"/>
<evidence type="ECO:0000313" key="2">
    <source>
        <dbReference type="Proteomes" id="UP000009071"/>
    </source>
</evidence>
<name>C4XTV5_SOLM1</name>
<protein>
    <recommendedName>
        <fullName evidence="3">Outer membrane protein W</fullName>
    </recommendedName>
</protein>
<gene>
    <name evidence="1" type="ordered locus">DMR_01290</name>
</gene>